<evidence type="ECO:0000313" key="2">
    <source>
        <dbReference type="Proteomes" id="UP000271098"/>
    </source>
</evidence>
<reference evidence="1 2" key="2">
    <citation type="submission" date="2018-11" db="EMBL/GenBank/DDBJ databases">
        <authorList>
            <consortium name="Pathogen Informatics"/>
        </authorList>
    </citation>
    <scope>NUCLEOTIDE SEQUENCE [LARGE SCALE GENOMIC DNA]</scope>
</reference>
<dbReference type="EMBL" id="UYRT01031067">
    <property type="protein sequence ID" value="VDK72631.1"/>
    <property type="molecule type" value="Genomic_DNA"/>
</dbReference>
<organism evidence="3">
    <name type="scientific">Gongylonema pulchrum</name>
    <dbReference type="NCBI Taxonomy" id="637853"/>
    <lineage>
        <taxon>Eukaryota</taxon>
        <taxon>Metazoa</taxon>
        <taxon>Ecdysozoa</taxon>
        <taxon>Nematoda</taxon>
        <taxon>Chromadorea</taxon>
        <taxon>Rhabditida</taxon>
        <taxon>Spirurina</taxon>
        <taxon>Spiruromorpha</taxon>
        <taxon>Spiruroidea</taxon>
        <taxon>Gongylonematidae</taxon>
        <taxon>Gongylonema</taxon>
    </lineage>
</organism>
<name>A0A183DL65_9BILA</name>
<proteinExistence type="predicted"/>
<sequence length="109" mass="12849">MYTDQEDPPYIMQLDCETDGGSKLMQLAKFGFYFMNEDNHRVCNQTAVDIARQRMEDGKIEVSRTRLSWGRLQFKVYWWIVDYMLSTPIIGPLMKPYLPLIGFIIMITI</sequence>
<dbReference type="AlphaFoldDB" id="A0A183DL65"/>
<keyword evidence="2" id="KW-1185">Reference proteome</keyword>
<reference evidence="3" key="1">
    <citation type="submission" date="2016-06" db="UniProtKB">
        <authorList>
            <consortium name="WormBaseParasite"/>
        </authorList>
    </citation>
    <scope>IDENTIFICATION</scope>
</reference>
<evidence type="ECO:0000313" key="1">
    <source>
        <dbReference type="EMBL" id="VDK72631.1"/>
    </source>
</evidence>
<evidence type="ECO:0000313" key="3">
    <source>
        <dbReference type="WBParaSite" id="GPUH_0000946701-mRNA-1"/>
    </source>
</evidence>
<accession>A0A183DL65</accession>
<protein>
    <submittedName>
        <fullName evidence="3">Glycerol-3-phosphate 1-O-acyltransferase</fullName>
    </submittedName>
</protein>
<dbReference type="OrthoDB" id="5836963at2759"/>
<gene>
    <name evidence="1" type="ORF">GPUH_LOCUS9458</name>
</gene>
<dbReference type="WBParaSite" id="GPUH_0000946701-mRNA-1">
    <property type="protein sequence ID" value="GPUH_0000946701-mRNA-1"/>
    <property type="gene ID" value="GPUH_0000946701"/>
</dbReference>
<dbReference type="Proteomes" id="UP000271098">
    <property type="component" value="Unassembled WGS sequence"/>
</dbReference>